<feature type="region of interest" description="Disordered" evidence="2">
    <location>
        <begin position="31"/>
        <end position="76"/>
    </location>
</feature>
<comment type="caution">
    <text evidence="5">The sequence shown here is derived from an EMBL/GenBank/DDBJ whole genome shotgun (WGS) entry which is preliminary data.</text>
</comment>
<dbReference type="Pfam" id="PF13923">
    <property type="entry name" value="zf-C3HC4_2"/>
    <property type="match status" value="1"/>
</dbReference>
<dbReference type="CDD" id="cd16514">
    <property type="entry name" value="RING-HC_LONFs_rpt2"/>
    <property type="match status" value="1"/>
</dbReference>
<dbReference type="SMART" id="SM00464">
    <property type="entry name" value="LON"/>
    <property type="match status" value="1"/>
</dbReference>
<dbReference type="SMART" id="SM00184">
    <property type="entry name" value="RING"/>
    <property type="match status" value="1"/>
</dbReference>
<feature type="region of interest" description="Disordered" evidence="2">
    <location>
        <begin position="276"/>
        <end position="306"/>
    </location>
</feature>
<dbReference type="InterPro" id="IPR013083">
    <property type="entry name" value="Znf_RING/FYVE/PHD"/>
</dbReference>
<dbReference type="Proteomes" id="UP000239649">
    <property type="component" value="Unassembled WGS sequence"/>
</dbReference>
<dbReference type="InterPro" id="IPR015947">
    <property type="entry name" value="PUA-like_sf"/>
</dbReference>
<dbReference type="InterPro" id="IPR046336">
    <property type="entry name" value="Lon_prtase_N_sf"/>
</dbReference>
<dbReference type="STRING" id="554055.A0A2P6VJ80"/>
<dbReference type="EMBL" id="LHPF02000005">
    <property type="protein sequence ID" value="PSC74156.1"/>
    <property type="molecule type" value="Genomic_DNA"/>
</dbReference>
<accession>A0A2P6VJ80</accession>
<feature type="compositionally biased region" description="Acidic residues" evidence="2">
    <location>
        <begin position="50"/>
        <end position="59"/>
    </location>
</feature>
<organism evidence="5 6">
    <name type="scientific">Micractinium conductrix</name>
    <dbReference type="NCBI Taxonomy" id="554055"/>
    <lineage>
        <taxon>Eukaryota</taxon>
        <taxon>Viridiplantae</taxon>
        <taxon>Chlorophyta</taxon>
        <taxon>core chlorophytes</taxon>
        <taxon>Trebouxiophyceae</taxon>
        <taxon>Chlorellales</taxon>
        <taxon>Chlorellaceae</taxon>
        <taxon>Chlorella clade</taxon>
        <taxon>Micractinium</taxon>
    </lineage>
</organism>
<dbReference type="GO" id="GO:0005737">
    <property type="term" value="C:cytoplasm"/>
    <property type="evidence" value="ECO:0007669"/>
    <property type="project" value="UniProtKB-ARBA"/>
</dbReference>
<dbReference type="AlphaFoldDB" id="A0A2P6VJ80"/>
<dbReference type="Gene3D" id="3.30.40.10">
    <property type="entry name" value="Zinc/RING finger domain, C3HC4 (zinc finger)"/>
    <property type="match status" value="1"/>
</dbReference>
<name>A0A2P6VJ80_9CHLO</name>
<dbReference type="SUPFAM" id="SSF48452">
    <property type="entry name" value="TPR-like"/>
    <property type="match status" value="1"/>
</dbReference>
<feature type="domain" description="RING-type" evidence="3">
    <location>
        <begin position="316"/>
        <end position="354"/>
    </location>
</feature>
<dbReference type="InterPro" id="IPR011990">
    <property type="entry name" value="TPR-like_helical_dom_sf"/>
</dbReference>
<dbReference type="PROSITE" id="PS51787">
    <property type="entry name" value="LON_N"/>
    <property type="match status" value="1"/>
</dbReference>
<dbReference type="Gene3D" id="2.30.130.40">
    <property type="entry name" value="LON domain-like"/>
    <property type="match status" value="1"/>
</dbReference>
<protein>
    <submittedName>
        <fullName evidence="5">LON peptidase N-terminal domain and RING finger 1 isoform A</fullName>
    </submittedName>
</protein>
<evidence type="ECO:0000259" key="3">
    <source>
        <dbReference type="PROSITE" id="PS50089"/>
    </source>
</evidence>
<keyword evidence="1" id="KW-0479">Metal-binding</keyword>
<dbReference type="Pfam" id="PF02190">
    <property type="entry name" value="LON_substr_bdg"/>
    <property type="match status" value="1"/>
</dbReference>
<dbReference type="PANTHER" id="PTHR23327">
    <property type="entry name" value="RING FINGER PROTEIN 127"/>
    <property type="match status" value="1"/>
</dbReference>
<sequence length="619" mass="65342">MSRAATPEERLLHPGIPAEALQRAIAAAVEVAAANEDSEEEMTDAQQSSDEGEEEEVEDAAASAEPADGAGGDSIGGRNPALRAAAAAVAAAAAAAVAAAAAGAEGESARCWNKDMVSLAATAQMHMQAGKQLDRAINEYSDMLGRSSMAGGAALGDNNAGGGARARHAALLLGRSAANAAFSQQLRSIPAAQSESRALYAPDPTQLAALALKDAEAAAAMQPDSPEPLLHKGVALALLERYEAAEAAYHAGLALQLTHGALRAQLQGLQAGLAEGRARGDDGGGSRALSGGDAGGEATVARQPGRQLQLTDDTECVLCMKLLFEPVTTPCGHTFCKPCFSRAMDHANKCPNCRTVLHAGRELAVTITLKNVLERSFPEEYEQRRQEERAAVAAAAEPAGDAPLPVFVMSLLLPGECMALNIFEPRYRLMVRRCMEGNRRLGMATVNRQHELFEVATEAEIVECQPLPDGRFYIEIAGRRRFRPAETWELDGYRVARPEYLADEPPAEGSEEAAALASEAAAVEALADTWVERLRSLSQTRRGVAELLTRAGDKPAAASSSPEALSFWVANLICPVLDVEAALKQRFLGTRDTLERLLAERQVLAQLNASASPQGCTLM</sequence>
<evidence type="ECO:0000259" key="4">
    <source>
        <dbReference type="PROSITE" id="PS51787"/>
    </source>
</evidence>
<dbReference type="GO" id="GO:0008270">
    <property type="term" value="F:zinc ion binding"/>
    <property type="evidence" value="ECO:0007669"/>
    <property type="project" value="UniProtKB-KW"/>
</dbReference>
<feature type="domain" description="Lon N-terminal" evidence="4">
    <location>
        <begin position="402"/>
        <end position="608"/>
    </location>
</feature>
<dbReference type="SUPFAM" id="SSF57850">
    <property type="entry name" value="RING/U-box"/>
    <property type="match status" value="1"/>
</dbReference>
<evidence type="ECO:0000256" key="2">
    <source>
        <dbReference type="SAM" id="MobiDB-lite"/>
    </source>
</evidence>
<evidence type="ECO:0000313" key="6">
    <source>
        <dbReference type="Proteomes" id="UP000239649"/>
    </source>
</evidence>
<dbReference type="SUPFAM" id="SSF88697">
    <property type="entry name" value="PUA domain-like"/>
    <property type="match status" value="1"/>
</dbReference>
<dbReference type="InterPro" id="IPR003111">
    <property type="entry name" value="Lon_prtase_N"/>
</dbReference>
<evidence type="ECO:0000313" key="5">
    <source>
        <dbReference type="EMBL" id="PSC74156.1"/>
    </source>
</evidence>
<dbReference type="PANTHER" id="PTHR23327:SF42">
    <property type="entry name" value="LON PEPTIDASE N-TERMINAL DOMAIN AND RING FINGER PROTEIN C14F5.10C"/>
    <property type="match status" value="1"/>
</dbReference>
<dbReference type="GO" id="GO:0061630">
    <property type="term" value="F:ubiquitin protein ligase activity"/>
    <property type="evidence" value="ECO:0007669"/>
    <property type="project" value="TreeGrafter"/>
</dbReference>
<dbReference type="Gene3D" id="1.25.40.10">
    <property type="entry name" value="Tetratricopeptide repeat domain"/>
    <property type="match status" value="1"/>
</dbReference>
<keyword evidence="1" id="KW-0863">Zinc-finger</keyword>
<dbReference type="PROSITE" id="PS50089">
    <property type="entry name" value="ZF_RING_2"/>
    <property type="match status" value="1"/>
</dbReference>
<gene>
    <name evidence="5" type="ORF">C2E20_2617</name>
</gene>
<keyword evidence="6" id="KW-1185">Reference proteome</keyword>
<dbReference type="InterPro" id="IPR001841">
    <property type="entry name" value="Znf_RING"/>
</dbReference>
<keyword evidence="1" id="KW-0862">Zinc</keyword>
<proteinExistence type="predicted"/>
<reference evidence="5 6" key="1">
    <citation type="journal article" date="2018" name="Plant J.">
        <title>Genome sequences of Chlorella sorokiniana UTEX 1602 and Micractinium conductrix SAG 241.80: implications to maltose excretion by a green alga.</title>
        <authorList>
            <person name="Arriola M.B."/>
            <person name="Velmurugan N."/>
            <person name="Zhang Y."/>
            <person name="Plunkett M.H."/>
            <person name="Hondzo H."/>
            <person name="Barney B.M."/>
        </authorList>
    </citation>
    <scope>NUCLEOTIDE SEQUENCE [LARGE SCALE GENOMIC DNA]</scope>
    <source>
        <strain evidence="5 6">SAG 241.80</strain>
    </source>
</reference>
<evidence type="ECO:0000256" key="1">
    <source>
        <dbReference type="PROSITE-ProRule" id="PRU00175"/>
    </source>
</evidence>
<dbReference type="OrthoDB" id="264917at2759"/>